<dbReference type="GeneID" id="7832026"/>
<dbReference type="OrthoDB" id="300969at2759"/>
<dbReference type="STRING" id="312017.Q23QS3"/>
<dbReference type="KEGG" id="tet:TTHERM_00251100"/>
<evidence type="ECO:0000256" key="1">
    <source>
        <dbReference type="SAM" id="Coils"/>
    </source>
</evidence>
<protein>
    <submittedName>
        <fullName evidence="2">Uncharacterized protein</fullName>
    </submittedName>
</protein>
<accession>Q23QS3</accession>
<evidence type="ECO:0000313" key="3">
    <source>
        <dbReference type="Proteomes" id="UP000009168"/>
    </source>
</evidence>
<name>Q23QS3_TETTS</name>
<dbReference type="InParanoid" id="Q23QS3"/>
<evidence type="ECO:0000313" key="2">
    <source>
        <dbReference type="EMBL" id="EAR98815.2"/>
    </source>
</evidence>
<keyword evidence="3" id="KW-1185">Reference proteome</keyword>
<dbReference type="Proteomes" id="UP000009168">
    <property type="component" value="Unassembled WGS sequence"/>
</dbReference>
<dbReference type="HOGENOM" id="CLU_624866_0_0_1"/>
<keyword evidence="1" id="KW-0175">Coiled coil</keyword>
<feature type="coiled-coil region" evidence="1">
    <location>
        <begin position="52"/>
        <end position="175"/>
    </location>
</feature>
<dbReference type="EMBL" id="GG662647">
    <property type="protein sequence ID" value="EAR98815.2"/>
    <property type="molecule type" value="Genomic_DNA"/>
</dbReference>
<dbReference type="AlphaFoldDB" id="Q23QS3"/>
<feature type="coiled-coil region" evidence="1">
    <location>
        <begin position="205"/>
        <end position="399"/>
    </location>
</feature>
<gene>
    <name evidence="2" type="ORF">TTHERM_00251100</name>
</gene>
<reference evidence="3" key="1">
    <citation type="journal article" date="2006" name="PLoS Biol.">
        <title>Macronuclear genome sequence of the ciliate Tetrahymena thermophila, a model eukaryote.</title>
        <authorList>
            <person name="Eisen J.A."/>
            <person name="Coyne R.S."/>
            <person name="Wu M."/>
            <person name="Wu D."/>
            <person name="Thiagarajan M."/>
            <person name="Wortman J.R."/>
            <person name="Badger J.H."/>
            <person name="Ren Q."/>
            <person name="Amedeo P."/>
            <person name="Jones K.M."/>
            <person name="Tallon L.J."/>
            <person name="Delcher A.L."/>
            <person name="Salzberg S.L."/>
            <person name="Silva J.C."/>
            <person name="Haas B.J."/>
            <person name="Majoros W.H."/>
            <person name="Farzad M."/>
            <person name="Carlton J.M."/>
            <person name="Smith R.K. Jr."/>
            <person name="Garg J."/>
            <person name="Pearlman R.E."/>
            <person name="Karrer K.M."/>
            <person name="Sun L."/>
            <person name="Manning G."/>
            <person name="Elde N.C."/>
            <person name="Turkewitz A.P."/>
            <person name="Asai D.J."/>
            <person name="Wilkes D.E."/>
            <person name="Wang Y."/>
            <person name="Cai H."/>
            <person name="Collins K."/>
            <person name="Stewart B.A."/>
            <person name="Lee S.R."/>
            <person name="Wilamowska K."/>
            <person name="Weinberg Z."/>
            <person name="Ruzzo W.L."/>
            <person name="Wloga D."/>
            <person name="Gaertig J."/>
            <person name="Frankel J."/>
            <person name="Tsao C.-C."/>
            <person name="Gorovsky M.A."/>
            <person name="Keeling P.J."/>
            <person name="Waller R.F."/>
            <person name="Patron N.J."/>
            <person name="Cherry J.M."/>
            <person name="Stover N.A."/>
            <person name="Krieger C.J."/>
            <person name="del Toro C."/>
            <person name="Ryder H.F."/>
            <person name="Williamson S.C."/>
            <person name="Barbeau R.A."/>
            <person name="Hamilton E.P."/>
            <person name="Orias E."/>
        </authorList>
    </citation>
    <scope>NUCLEOTIDE SEQUENCE [LARGE SCALE GENOMIC DNA]</scope>
    <source>
        <strain evidence="3">SB210</strain>
    </source>
</reference>
<dbReference type="RefSeq" id="XP_001019060.2">
    <property type="nucleotide sequence ID" value="XM_001019060.2"/>
</dbReference>
<proteinExistence type="predicted"/>
<sequence length="430" mass="52028">MSSKKLGDYRKDYDNSQQFYQEGDYKITDYGVLDDHTSNIIKNKQYIFENVKNQELLELEEEEEYLNRIRNEKQQVENMQREFSSYQSLIQNLQHQLEKYQKYKPYYEKYQSIKQLLEKTLSKLESKETENQILQNQISSLKDERDHLLQKQIEIQKEKTDLTQYVTKCDQLNAQISEVRIQFQREFSDKEKQFLKDLNLKQQYETKLKDELAQTQCKLEEAMIQIKRLKEDNQQIGLKQDSYEEKYQATQQKLIECLKELDKSKEQINRLSFEVQQKRIEIAECQEIKRQLSSNANILKRQEILFEELKTSKAEDDQRIQLLQDELDLKEKELNRSKQLNMKLSEEYDGCVHKIVEFERELAVYRKENHELKRNLSILMEKQQNEKAYKEEVNRVKQDLYNIRNTELDKFNSVFDYIMSPQSNLNKSKN</sequence>
<organism evidence="2 3">
    <name type="scientific">Tetrahymena thermophila (strain SB210)</name>
    <dbReference type="NCBI Taxonomy" id="312017"/>
    <lineage>
        <taxon>Eukaryota</taxon>
        <taxon>Sar</taxon>
        <taxon>Alveolata</taxon>
        <taxon>Ciliophora</taxon>
        <taxon>Intramacronucleata</taxon>
        <taxon>Oligohymenophorea</taxon>
        <taxon>Hymenostomatida</taxon>
        <taxon>Tetrahymenina</taxon>
        <taxon>Tetrahymenidae</taxon>
        <taxon>Tetrahymena</taxon>
    </lineage>
</organism>